<dbReference type="PROSITE" id="PS50011">
    <property type="entry name" value="PROTEIN_KINASE_DOM"/>
    <property type="match status" value="1"/>
</dbReference>
<dbReference type="Gene3D" id="1.25.40.10">
    <property type="entry name" value="Tetratricopeptide repeat domain"/>
    <property type="match status" value="1"/>
</dbReference>
<dbReference type="Gene3D" id="3.30.200.20">
    <property type="entry name" value="Phosphorylase Kinase, domain 1"/>
    <property type="match status" value="1"/>
</dbReference>
<dbReference type="InterPro" id="IPR011009">
    <property type="entry name" value="Kinase-like_dom_sf"/>
</dbReference>
<dbReference type="InterPro" id="IPR000792">
    <property type="entry name" value="Tscrpt_reg_LuxR_C"/>
</dbReference>
<organism evidence="6 7">
    <name type="scientific">Rhodococcus maanshanensis</name>
    <dbReference type="NCBI Taxonomy" id="183556"/>
    <lineage>
        <taxon>Bacteria</taxon>
        <taxon>Bacillati</taxon>
        <taxon>Actinomycetota</taxon>
        <taxon>Actinomycetes</taxon>
        <taxon>Mycobacteriales</taxon>
        <taxon>Nocardiaceae</taxon>
        <taxon>Rhodococcus</taxon>
    </lineage>
</organism>
<dbReference type="PRINTS" id="PR00038">
    <property type="entry name" value="HTHLUXR"/>
</dbReference>
<dbReference type="PANTHER" id="PTHR47691:SF3">
    <property type="entry name" value="HTH-TYPE TRANSCRIPTIONAL REGULATOR RV0890C-RELATED"/>
    <property type="match status" value="1"/>
</dbReference>
<dbReference type="GO" id="GO:0005524">
    <property type="term" value="F:ATP binding"/>
    <property type="evidence" value="ECO:0007669"/>
    <property type="project" value="UniProtKB-UniRule"/>
</dbReference>
<dbReference type="CDD" id="cd14014">
    <property type="entry name" value="STKc_PknB_like"/>
    <property type="match status" value="1"/>
</dbReference>
<feature type="domain" description="HTH luxR-type" evidence="5">
    <location>
        <begin position="1013"/>
        <end position="1078"/>
    </location>
</feature>
<dbReference type="InterPro" id="IPR017441">
    <property type="entry name" value="Protein_kinase_ATP_BS"/>
</dbReference>
<dbReference type="GO" id="GO:0003677">
    <property type="term" value="F:DNA binding"/>
    <property type="evidence" value="ECO:0007669"/>
    <property type="project" value="InterPro"/>
</dbReference>
<dbReference type="Pfam" id="PF00069">
    <property type="entry name" value="Pkinase"/>
    <property type="match status" value="1"/>
</dbReference>
<dbReference type="RefSeq" id="WP_072751177.1">
    <property type="nucleotide sequence ID" value="NZ_FOAW01000002.1"/>
</dbReference>
<dbReference type="Pfam" id="PF25872">
    <property type="entry name" value="HTH_77"/>
    <property type="match status" value="1"/>
</dbReference>
<dbReference type="SMART" id="SM00421">
    <property type="entry name" value="HTH_LUXR"/>
    <property type="match status" value="1"/>
</dbReference>
<dbReference type="PROSITE" id="PS50043">
    <property type="entry name" value="HTH_LUXR_2"/>
    <property type="match status" value="1"/>
</dbReference>
<protein>
    <submittedName>
        <fullName evidence="6">Non-specific serine/threonine protein kinase</fullName>
    </submittedName>
</protein>
<dbReference type="InterPro" id="IPR000719">
    <property type="entry name" value="Prot_kinase_dom"/>
</dbReference>
<dbReference type="Pfam" id="PF00931">
    <property type="entry name" value="NB-ARC"/>
    <property type="match status" value="1"/>
</dbReference>
<proteinExistence type="predicted"/>
<evidence type="ECO:0000259" key="5">
    <source>
        <dbReference type="PROSITE" id="PS50043"/>
    </source>
</evidence>
<keyword evidence="1 3" id="KW-0547">Nucleotide-binding</keyword>
<dbReference type="Gene3D" id="1.10.510.10">
    <property type="entry name" value="Transferase(Phosphotransferase) domain 1"/>
    <property type="match status" value="1"/>
</dbReference>
<keyword evidence="6" id="KW-0418">Kinase</keyword>
<dbReference type="SUPFAM" id="SSF52540">
    <property type="entry name" value="P-loop containing nucleoside triphosphate hydrolases"/>
    <property type="match status" value="1"/>
</dbReference>
<dbReference type="Gene3D" id="1.10.10.10">
    <property type="entry name" value="Winged helix-like DNA-binding domain superfamily/Winged helix DNA-binding domain"/>
    <property type="match status" value="1"/>
</dbReference>
<keyword evidence="6" id="KW-0808">Transferase</keyword>
<dbReference type="Proteomes" id="UP000198677">
    <property type="component" value="Unassembled WGS sequence"/>
</dbReference>
<evidence type="ECO:0000313" key="6">
    <source>
        <dbReference type="EMBL" id="SEK55773.1"/>
    </source>
</evidence>
<dbReference type="PROSITE" id="PS00622">
    <property type="entry name" value="HTH_LUXR_1"/>
    <property type="match status" value="1"/>
</dbReference>
<dbReference type="EMBL" id="FOAW01000002">
    <property type="protein sequence ID" value="SEK55773.1"/>
    <property type="molecule type" value="Genomic_DNA"/>
</dbReference>
<dbReference type="SUPFAM" id="SSF46894">
    <property type="entry name" value="C-terminal effector domain of the bipartite response regulators"/>
    <property type="match status" value="1"/>
</dbReference>
<accession>A0A1H7HZK8</accession>
<reference evidence="7" key="1">
    <citation type="submission" date="2016-10" db="EMBL/GenBank/DDBJ databases">
        <authorList>
            <person name="Varghese N."/>
            <person name="Submissions S."/>
        </authorList>
    </citation>
    <scope>NUCLEOTIDE SEQUENCE [LARGE SCALE GENOMIC DNA]</scope>
    <source>
        <strain evidence="7">DSM 44675</strain>
    </source>
</reference>
<dbReference type="PRINTS" id="PR00364">
    <property type="entry name" value="DISEASERSIST"/>
</dbReference>
<keyword evidence="6" id="KW-0723">Serine/threonine-protein kinase</keyword>
<dbReference type="InterPro" id="IPR008271">
    <property type="entry name" value="Ser/Thr_kinase_AS"/>
</dbReference>
<dbReference type="Pfam" id="PF00196">
    <property type="entry name" value="GerE"/>
    <property type="match status" value="1"/>
</dbReference>
<dbReference type="GO" id="GO:0043531">
    <property type="term" value="F:ADP binding"/>
    <property type="evidence" value="ECO:0007669"/>
    <property type="project" value="InterPro"/>
</dbReference>
<dbReference type="InterPro" id="IPR027417">
    <property type="entry name" value="P-loop_NTPase"/>
</dbReference>
<dbReference type="CDD" id="cd06170">
    <property type="entry name" value="LuxR_C_like"/>
    <property type="match status" value="1"/>
</dbReference>
<dbReference type="PROSITE" id="PS00107">
    <property type="entry name" value="PROTEIN_KINASE_ATP"/>
    <property type="match status" value="1"/>
</dbReference>
<dbReference type="SUPFAM" id="SSF48452">
    <property type="entry name" value="TPR-like"/>
    <property type="match status" value="1"/>
</dbReference>
<name>A0A1H7HZK8_9NOCA</name>
<evidence type="ECO:0000313" key="7">
    <source>
        <dbReference type="Proteomes" id="UP000198677"/>
    </source>
</evidence>
<dbReference type="PANTHER" id="PTHR47691">
    <property type="entry name" value="REGULATOR-RELATED"/>
    <property type="match status" value="1"/>
</dbReference>
<keyword evidence="2 3" id="KW-0067">ATP-binding</keyword>
<evidence type="ECO:0000256" key="1">
    <source>
        <dbReference type="ARBA" id="ARBA00022741"/>
    </source>
</evidence>
<evidence type="ECO:0000256" key="3">
    <source>
        <dbReference type="PROSITE-ProRule" id="PRU10141"/>
    </source>
</evidence>
<feature type="binding site" evidence="3">
    <location>
        <position position="55"/>
    </location>
    <ligand>
        <name>ATP</name>
        <dbReference type="ChEBI" id="CHEBI:30616"/>
    </ligand>
</feature>
<dbReference type="InterPro" id="IPR016032">
    <property type="entry name" value="Sig_transdc_resp-reg_C-effctor"/>
</dbReference>
<dbReference type="PROSITE" id="PS00108">
    <property type="entry name" value="PROTEIN_KINASE_ST"/>
    <property type="match status" value="1"/>
</dbReference>
<dbReference type="SMART" id="SM00220">
    <property type="entry name" value="S_TKc"/>
    <property type="match status" value="1"/>
</dbReference>
<dbReference type="InterPro" id="IPR002182">
    <property type="entry name" value="NB-ARC"/>
</dbReference>
<dbReference type="InterPro" id="IPR011990">
    <property type="entry name" value="TPR-like_helical_dom_sf"/>
</dbReference>
<sequence>MANVDPFKTQRHLGPAVAAELRAAGFLDAEEIGRGGFGVVYRCTQAALDRTVAVKVLAGDFDEDNRARFFREQRAMGRLTGHPNIVEALQVGTTESGRPFIVMRYHERGSLDALIRRHGPLSLEDVLRLGVKLAGALETAHLLGILHRDVKPANIMLTEYGEPALTDFGIAHLAGGFQTATGVVTGSPAFTAPEVLGGQAPSTTSDTYGLGATLFCAITGHAAFERRSGEQLVAQFVRIASQPIPDLRDDGIADDLSAVVESAMSGDPSDRPSATQLGNALREAQSHHGLPVDEMALPGQSVGGVQREPQETFTPRLKGNLPLELTSFVGRRRELAEAKNLLTSSRLVTLTGIGGVGKTRIALRLATMTERNFEDGVWLAELGELRDESLLVDVVAAALGLRDRTARRLDELIVDYLASRDLLLVLDNCEQLVGAVAELSETLLRTCPRLRILATSREAFGIDGEAVLRVPPLTVPDREPSLQGMPRYDAVTLFAQRAATAVPTFVLTDDNRVVVARICQRLDGLPLPIELAAARLRAMSPEQILQRLTDRYALLTRRSRGTPPRQQTLRLCIDWSYDLCTPQEQLVWSRLSVFAGSFELDAAEEVCGGGLDPENMLDVLTSLVDKSILIREEQGIVVQFRMLETLRDYGREEAQRNGDYPELRRRHRDWYQQLALVAEAEWISSRQLVWIARFEREQPNLREALEFCLTEPDNSDIEAGLRIGAALYLYWSARGLHTEGRHWLDRLLARNAGQATAARIKALYTNSVMAEVQGDFHTGAALVAEGRALAEQISDPVTTAYVDHAEGLLALFKGEHAHACSRLKDALAVFRTADELTLQVEALEMLGLACDSLNETAQAQNYYEEVLAITKARGESVYRSYTAWAMGVALWRQGSSSRAAELLEEGLRLARHADEPLGSAVCIEALAWIAASNGSAKRAVVLMGAAQTLQQVAGSTPAFLPHLLIHHEESERTARRALGERAFHSAYREGRALNSDAAFAYALNEQVSSPASLTRMQVTLTKRERQVADLVAEGLTNKAIASHLVISQRTVDGHVEHVLAKLGFTSRAQIAAWVVEQAQLS</sequence>
<dbReference type="OrthoDB" id="136365at2"/>
<evidence type="ECO:0000256" key="2">
    <source>
        <dbReference type="ARBA" id="ARBA00022840"/>
    </source>
</evidence>
<evidence type="ECO:0000259" key="4">
    <source>
        <dbReference type="PROSITE" id="PS50011"/>
    </source>
</evidence>
<keyword evidence="7" id="KW-1185">Reference proteome</keyword>
<feature type="domain" description="Protein kinase" evidence="4">
    <location>
        <begin position="26"/>
        <end position="290"/>
    </location>
</feature>
<gene>
    <name evidence="6" type="ORF">SAMN05444583_102281</name>
</gene>
<dbReference type="InterPro" id="IPR058852">
    <property type="entry name" value="HTH_77"/>
</dbReference>
<dbReference type="Gene3D" id="3.40.50.300">
    <property type="entry name" value="P-loop containing nucleotide triphosphate hydrolases"/>
    <property type="match status" value="1"/>
</dbReference>
<dbReference type="GO" id="GO:0004674">
    <property type="term" value="F:protein serine/threonine kinase activity"/>
    <property type="evidence" value="ECO:0007669"/>
    <property type="project" value="UniProtKB-KW"/>
</dbReference>
<dbReference type="GO" id="GO:0006355">
    <property type="term" value="P:regulation of DNA-templated transcription"/>
    <property type="evidence" value="ECO:0007669"/>
    <property type="project" value="InterPro"/>
</dbReference>
<dbReference type="SUPFAM" id="SSF56112">
    <property type="entry name" value="Protein kinase-like (PK-like)"/>
    <property type="match status" value="1"/>
</dbReference>
<dbReference type="AlphaFoldDB" id="A0A1H7HZK8"/>
<dbReference type="InterPro" id="IPR036388">
    <property type="entry name" value="WH-like_DNA-bd_sf"/>
</dbReference>